<dbReference type="InterPro" id="IPR010998">
    <property type="entry name" value="Integrase_recombinase_N"/>
</dbReference>
<dbReference type="PROSITE" id="PS51898">
    <property type="entry name" value="TYR_RECOMBINASE"/>
    <property type="match status" value="1"/>
</dbReference>
<dbReference type="GO" id="GO:0003677">
    <property type="term" value="F:DNA binding"/>
    <property type="evidence" value="ECO:0007669"/>
    <property type="project" value="UniProtKB-KW"/>
</dbReference>
<dbReference type="Gene3D" id="1.10.150.130">
    <property type="match status" value="1"/>
</dbReference>
<name>A0A918SJS9_9FLAO</name>
<evidence type="ECO:0000256" key="3">
    <source>
        <dbReference type="SAM" id="Coils"/>
    </source>
</evidence>
<dbReference type="SUPFAM" id="SSF56349">
    <property type="entry name" value="DNA breaking-rejoining enzymes"/>
    <property type="match status" value="2"/>
</dbReference>
<evidence type="ECO:0000313" key="5">
    <source>
        <dbReference type="EMBL" id="GHA43569.1"/>
    </source>
</evidence>
<accession>A0A918SJS9</accession>
<dbReference type="InterPro" id="IPR002104">
    <property type="entry name" value="Integrase_catalytic"/>
</dbReference>
<dbReference type="GO" id="GO:0015074">
    <property type="term" value="P:DNA integration"/>
    <property type="evidence" value="ECO:0007669"/>
    <property type="project" value="InterPro"/>
</dbReference>
<dbReference type="Pfam" id="PF00589">
    <property type="entry name" value="Phage_integrase"/>
    <property type="match status" value="1"/>
</dbReference>
<dbReference type="InterPro" id="IPR011010">
    <property type="entry name" value="DNA_brk_join_enz"/>
</dbReference>
<dbReference type="EMBL" id="BMXB01000012">
    <property type="protein sequence ID" value="GHA43569.1"/>
    <property type="molecule type" value="Genomic_DNA"/>
</dbReference>
<dbReference type="InterPro" id="IPR025269">
    <property type="entry name" value="SAM-like_dom"/>
</dbReference>
<dbReference type="Gene3D" id="1.10.443.10">
    <property type="entry name" value="Intergrase catalytic core"/>
    <property type="match status" value="1"/>
</dbReference>
<dbReference type="Pfam" id="PF13102">
    <property type="entry name" value="Phage_int_SAM_5"/>
    <property type="match status" value="1"/>
</dbReference>
<dbReference type="GO" id="GO:0006310">
    <property type="term" value="P:DNA recombination"/>
    <property type="evidence" value="ECO:0007669"/>
    <property type="project" value="UniProtKB-KW"/>
</dbReference>
<evidence type="ECO:0000313" key="6">
    <source>
        <dbReference type="Proteomes" id="UP000610456"/>
    </source>
</evidence>
<sequence>MIRIHDGGTTPRYKTTGYKIKEKDWNKNAKADRKNWVRTTADNYDLINDKIDQMLGELKAELEGTSDTKILQQTRNTRKGSKRSYLKYTKTYISLTRNQATRINLEQGIKKLYKYLEEIDQLYLTFDDITRNFCKGYYNYLLDSYSTASTNQYFGVFRTIYNDAVGDDSLNIQIPISPFKDFKYSKNKTTNTPLTPDEFEDLKYTPTPKRNWEITKNIFLFQFSNAFRINEVMLLKWGDINYRNNEFLIDKHTSKTTIRVFRNISLEVVELLVPGIERYFPRVREKLEKINQNVEQMKEDLKIKQQCPPKPLTPEDMLLKLSEGVTNDQLRKELNEVKSYESTIKDYQKEIDSHDFSKRLLLRKYIIELNQNHPDNFVWDKPDLESIDINRMNADDYAAYKRCVGSNDGYLKRLQKEAGINTKLSSHVARYTASQFMFNSGMDFNQISQFLTHTSHGTTEKYVNRLGVNSNELSNYLTTFIK</sequence>
<dbReference type="Proteomes" id="UP000610456">
    <property type="component" value="Unassembled WGS sequence"/>
</dbReference>
<evidence type="ECO:0000259" key="4">
    <source>
        <dbReference type="PROSITE" id="PS51898"/>
    </source>
</evidence>
<gene>
    <name evidence="5" type="ORF">GCM10007103_25910</name>
</gene>
<evidence type="ECO:0000256" key="2">
    <source>
        <dbReference type="ARBA" id="ARBA00023172"/>
    </source>
</evidence>
<organism evidence="5 6">
    <name type="scientific">Salinimicrobium marinum</name>
    <dbReference type="NCBI Taxonomy" id="680283"/>
    <lineage>
        <taxon>Bacteria</taxon>
        <taxon>Pseudomonadati</taxon>
        <taxon>Bacteroidota</taxon>
        <taxon>Flavobacteriia</taxon>
        <taxon>Flavobacteriales</taxon>
        <taxon>Flavobacteriaceae</taxon>
        <taxon>Salinimicrobium</taxon>
    </lineage>
</organism>
<reference evidence="5" key="2">
    <citation type="submission" date="2020-09" db="EMBL/GenBank/DDBJ databases">
        <authorList>
            <person name="Sun Q."/>
            <person name="Kim S."/>
        </authorList>
    </citation>
    <scope>NUCLEOTIDE SEQUENCE</scope>
    <source>
        <strain evidence="5">KCTC 12719</strain>
    </source>
</reference>
<keyword evidence="3" id="KW-0175">Coiled coil</keyword>
<dbReference type="InterPro" id="IPR013762">
    <property type="entry name" value="Integrase-like_cat_sf"/>
</dbReference>
<keyword evidence="6" id="KW-1185">Reference proteome</keyword>
<keyword evidence="2" id="KW-0233">DNA recombination</keyword>
<comment type="caution">
    <text evidence="5">The sequence shown here is derived from an EMBL/GenBank/DDBJ whole genome shotgun (WGS) entry which is preliminary data.</text>
</comment>
<keyword evidence="1" id="KW-0238">DNA-binding</keyword>
<reference evidence="5" key="1">
    <citation type="journal article" date="2014" name="Int. J. Syst. Evol. Microbiol.">
        <title>Complete genome sequence of Corynebacterium casei LMG S-19264T (=DSM 44701T), isolated from a smear-ripened cheese.</title>
        <authorList>
            <consortium name="US DOE Joint Genome Institute (JGI-PGF)"/>
            <person name="Walter F."/>
            <person name="Albersmeier A."/>
            <person name="Kalinowski J."/>
            <person name="Ruckert C."/>
        </authorList>
    </citation>
    <scope>NUCLEOTIDE SEQUENCE</scope>
    <source>
        <strain evidence="5">KCTC 12719</strain>
    </source>
</reference>
<protein>
    <recommendedName>
        <fullName evidence="4">Tyr recombinase domain-containing protein</fullName>
    </recommendedName>
</protein>
<feature type="coiled-coil region" evidence="3">
    <location>
        <begin position="280"/>
        <end position="350"/>
    </location>
</feature>
<feature type="domain" description="Tyr recombinase" evidence="4">
    <location>
        <begin position="189"/>
        <end position="478"/>
    </location>
</feature>
<dbReference type="AlphaFoldDB" id="A0A918SJS9"/>
<evidence type="ECO:0000256" key="1">
    <source>
        <dbReference type="ARBA" id="ARBA00023125"/>
    </source>
</evidence>
<proteinExistence type="predicted"/>